<dbReference type="SUPFAM" id="SSF82679">
    <property type="entry name" value="N-utilization substance G protein NusG, N-terminal domain"/>
    <property type="match status" value="1"/>
</dbReference>
<dbReference type="SMART" id="SM00739">
    <property type="entry name" value="KOW"/>
    <property type="match status" value="1"/>
</dbReference>
<evidence type="ECO:0000313" key="7">
    <source>
        <dbReference type="Proteomes" id="UP000666240"/>
    </source>
</evidence>
<evidence type="ECO:0000256" key="1">
    <source>
        <dbReference type="ARBA" id="ARBA00022814"/>
    </source>
</evidence>
<evidence type="ECO:0000256" key="3">
    <source>
        <dbReference type="ARBA" id="ARBA00023163"/>
    </source>
</evidence>
<evidence type="ECO:0000313" key="6">
    <source>
        <dbReference type="EMBL" id="MBP0439599.1"/>
    </source>
</evidence>
<dbReference type="InterPro" id="IPR014722">
    <property type="entry name" value="Rib_uL2_dom2"/>
</dbReference>
<dbReference type="Pfam" id="PF02357">
    <property type="entry name" value="NusG"/>
    <property type="match status" value="1"/>
</dbReference>
<keyword evidence="3" id="KW-0804">Transcription</keyword>
<dbReference type="AlphaFoldDB" id="A0A8J7RPF9"/>
<dbReference type="PANTHER" id="PTHR30265:SF4">
    <property type="entry name" value="KOW MOTIF FAMILY PROTEIN, EXPRESSED"/>
    <property type="match status" value="1"/>
</dbReference>
<feature type="domain" description="NusG-like N-terminal" evidence="4">
    <location>
        <begin position="5"/>
        <end position="109"/>
    </location>
</feature>
<dbReference type="InterPro" id="IPR043425">
    <property type="entry name" value="NusG-like"/>
</dbReference>
<evidence type="ECO:0000259" key="5">
    <source>
        <dbReference type="SMART" id="SM00739"/>
    </source>
</evidence>
<proteinExistence type="predicted"/>
<keyword evidence="2" id="KW-0805">Transcription regulation</keyword>
<reference evidence="6" key="1">
    <citation type="submission" date="2021-03" db="EMBL/GenBank/DDBJ databases">
        <title>Genome sequencing and assembly of Tianweitania sediminis.</title>
        <authorList>
            <person name="Chhetri G."/>
        </authorList>
    </citation>
    <scope>NUCLEOTIDE SEQUENCE</scope>
    <source>
        <strain evidence="6">Z8</strain>
    </source>
</reference>
<comment type="caution">
    <text evidence="6">The sequence shown here is derived from an EMBL/GenBank/DDBJ whole genome shotgun (WGS) entry which is preliminary data.</text>
</comment>
<dbReference type="Gene3D" id="3.30.70.940">
    <property type="entry name" value="NusG, N-terminal domain"/>
    <property type="match status" value="1"/>
</dbReference>
<gene>
    <name evidence="6" type="ORF">J5Y06_13135</name>
</gene>
<keyword evidence="1" id="KW-0889">Transcription antitermination</keyword>
<dbReference type="SMART" id="SM00738">
    <property type="entry name" value="NGN"/>
    <property type="match status" value="1"/>
</dbReference>
<sequence>MSEPDRQWYVIRVDYRQEKVVENLLHDARIEGWLPMQKIEPKRRGGRKHQSDQPTFQIAWPGYMFVRVANRAHAWLGVAGVKHVRSVLGYNERPVPVSDDEIIRLRCLLEKDPDAGKAQALAFKLGQKVRIVDGPFASYSGTVDSVDEFRVWLEVAIFGRSTIVELDLAQVAKGR</sequence>
<dbReference type="EMBL" id="JAGIYY010000004">
    <property type="protein sequence ID" value="MBP0439599.1"/>
    <property type="molecule type" value="Genomic_DNA"/>
</dbReference>
<dbReference type="Gene3D" id="2.30.30.30">
    <property type="match status" value="1"/>
</dbReference>
<dbReference type="GO" id="GO:0031564">
    <property type="term" value="P:transcription antitermination"/>
    <property type="evidence" value="ECO:0007669"/>
    <property type="project" value="UniProtKB-KW"/>
</dbReference>
<organism evidence="6 7">
    <name type="scientific">Tianweitania sediminis</name>
    <dbReference type="NCBI Taxonomy" id="1502156"/>
    <lineage>
        <taxon>Bacteria</taxon>
        <taxon>Pseudomonadati</taxon>
        <taxon>Pseudomonadota</taxon>
        <taxon>Alphaproteobacteria</taxon>
        <taxon>Hyphomicrobiales</taxon>
        <taxon>Phyllobacteriaceae</taxon>
        <taxon>Tianweitania</taxon>
    </lineage>
</organism>
<dbReference type="InterPro" id="IPR036735">
    <property type="entry name" value="NGN_dom_sf"/>
</dbReference>
<accession>A0A8J7RPF9</accession>
<protein>
    <submittedName>
        <fullName evidence="6">Transcriptional antiterminator NusG</fullName>
    </submittedName>
</protein>
<dbReference type="SUPFAM" id="SSF50104">
    <property type="entry name" value="Translation proteins SH3-like domain"/>
    <property type="match status" value="1"/>
</dbReference>
<dbReference type="InterPro" id="IPR005824">
    <property type="entry name" value="KOW"/>
</dbReference>
<dbReference type="InterPro" id="IPR008991">
    <property type="entry name" value="Translation_prot_SH3-like_sf"/>
</dbReference>
<evidence type="ECO:0000256" key="2">
    <source>
        <dbReference type="ARBA" id="ARBA00023015"/>
    </source>
</evidence>
<dbReference type="RefSeq" id="WP_280819043.1">
    <property type="nucleotide sequence ID" value="NZ_JBHSJI010000005.1"/>
</dbReference>
<dbReference type="Proteomes" id="UP000666240">
    <property type="component" value="Unassembled WGS sequence"/>
</dbReference>
<keyword evidence="7" id="KW-1185">Reference proteome</keyword>
<evidence type="ECO:0000259" key="4">
    <source>
        <dbReference type="SMART" id="SM00738"/>
    </source>
</evidence>
<dbReference type="CDD" id="cd06091">
    <property type="entry name" value="KOW_NusG"/>
    <property type="match status" value="1"/>
</dbReference>
<dbReference type="PANTHER" id="PTHR30265">
    <property type="entry name" value="RHO-INTERACTING TRANSCRIPTION TERMINATION FACTOR NUSG"/>
    <property type="match status" value="1"/>
</dbReference>
<dbReference type="InterPro" id="IPR006645">
    <property type="entry name" value="NGN-like_dom"/>
</dbReference>
<name>A0A8J7RPF9_9HYPH</name>
<feature type="domain" description="KOW" evidence="5">
    <location>
        <begin position="122"/>
        <end position="149"/>
    </location>
</feature>
<dbReference type="GO" id="GO:0006354">
    <property type="term" value="P:DNA-templated transcription elongation"/>
    <property type="evidence" value="ECO:0007669"/>
    <property type="project" value="InterPro"/>
</dbReference>